<dbReference type="InterPro" id="IPR045347">
    <property type="entry name" value="HIND"/>
</dbReference>
<dbReference type="AlphaFoldDB" id="A0A0G4MH80"/>
<dbReference type="InterPro" id="IPR059066">
    <property type="entry name" value="Ig_Tag1-like_5th"/>
</dbReference>
<evidence type="ECO:0000256" key="7">
    <source>
        <dbReference type="SAM" id="MobiDB-lite"/>
    </source>
</evidence>
<evidence type="ECO:0000313" key="11">
    <source>
        <dbReference type="Proteomes" id="UP000044602"/>
    </source>
</evidence>
<evidence type="ECO:0008006" key="12">
    <source>
        <dbReference type="Google" id="ProtNLM"/>
    </source>
</evidence>
<dbReference type="Pfam" id="PF26150">
    <property type="entry name" value="LEA-2_4"/>
    <property type="match status" value="1"/>
</dbReference>
<feature type="compositionally biased region" description="Pro residues" evidence="7">
    <location>
        <begin position="21"/>
        <end position="30"/>
    </location>
</feature>
<feature type="compositionally biased region" description="Basic and acidic residues" evidence="7">
    <location>
        <begin position="278"/>
        <end position="292"/>
    </location>
</feature>
<reference evidence="10 11" key="1">
    <citation type="submission" date="2015-05" db="EMBL/GenBank/DDBJ databases">
        <authorList>
            <person name="Wang D.B."/>
            <person name="Wang M."/>
        </authorList>
    </citation>
    <scope>NUCLEOTIDE SEQUENCE [LARGE SCALE GENOMIC DNA]</scope>
    <source>
        <strain evidence="10">VL1</strain>
    </source>
</reference>
<keyword evidence="11" id="KW-1185">Reference proteome</keyword>
<accession>A0A0G4MH80</accession>
<feature type="region of interest" description="Disordered" evidence="7">
    <location>
        <begin position="958"/>
        <end position="982"/>
    </location>
</feature>
<feature type="region of interest" description="Disordered" evidence="7">
    <location>
        <begin position="1"/>
        <end position="106"/>
    </location>
</feature>
<comment type="subcellular location">
    <subcellularLocation>
        <location evidence="1">Nucleus</location>
    </subcellularLocation>
</comment>
<dbReference type="Proteomes" id="UP000044602">
    <property type="component" value="Unassembled WGS sequence"/>
</dbReference>
<feature type="region of interest" description="Disordered" evidence="7">
    <location>
        <begin position="512"/>
        <end position="534"/>
    </location>
</feature>
<comment type="similarity">
    <text evidence="2">Belongs to the SNU66/SART1 family.</text>
</comment>
<dbReference type="Pfam" id="PF03343">
    <property type="entry name" value="SART-1"/>
    <property type="match status" value="1"/>
</dbReference>
<feature type="compositionally biased region" description="Acidic residues" evidence="7">
    <location>
        <begin position="40"/>
        <end position="49"/>
    </location>
</feature>
<evidence type="ECO:0000256" key="2">
    <source>
        <dbReference type="ARBA" id="ARBA00006076"/>
    </source>
</evidence>
<dbReference type="GO" id="GO:0045292">
    <property type="term" value="P:mRNA cis splicing, via spliceosome"/>
    <property type="evidence" value="ECO:0007669"/>
    <property type="project" value="TreeGrafter"/>
</dbReference>
<keyword evidence="6" id="KW-0175">Coiled coil</keyword>
<feature type="domain" description="Tag1-like fourth Ig-like" evidence="8">
    <location>
        <begin position="614"/>
        <end position="728"/>
    </location>
</feature>
<evidence type="ECO:0000256" key="6">
    <source>
        <dbReference type="SAM" id="Coils"/>
    </source>
</evidence>
<evidence type="ECO:0000256" key="5">
    <source>
        <dbReference type="ARBA" id="ARBA00023242"/>
    </source>
</evidence>
<feature type="region of interest" description="Disordered" evidence="7">
    <location>
        <begin position="256"/>
        <end position="333"/>
    </location>
</feature>
<evidence type="ECO:0000259" key="8">
    <source>
        <dbReference type="Pfam" id="PF26150"/>
    </source>
</evidence>
<feature type="domain" description="Tag1-like fifth Ig-like" evidence="9">
    <location>
        <begin position="750"/>
        <end position="861"/>
    </location>
</feature>
<keyword evidence="4" id="KW-0508">mRNA splicing</keyword>
<protein>
    <recommendedName>
        <fullName evidence="12">DNA replication checkpoint mediator MRC1 domain-containing protein</fullName>
    </recommendedName>
</protein>
<dbReference type="InterPro" id="IPR005011">
    <property type="entry name" value="SNU66/SART1"/>
</dbReference>
<evidence type="ECO:0000256" key="1">
    <source>
        <dbReference type="ARBA" id="ARBA00004123"/>
    </source>
</evidence>
<feature type="coiled-coil region" evidence="6">
    <location>
        <begin position="183"/>
        <end position="210"/>
    </location>
</feature>
<evidence type="ECO:0000313" key="10">
    <source>
        <dbReference type="EMBL" id="CRK33305.1"/>
    </source>
</evidence>
<keyword evidence="3" id="KW-0507">mRNA processing</keyword>
<dbReference type="PANTHER" id="PTHR14152">
    <property type="entry name" value="SQUAMOUS CELL CARCINOMA ANTIGEN RECOGNISED BY CYTOTOXIC T LYMPHOCYTES"/>
    <property type="match status" value="1"/>
</dbReference>
<feature type="compositionally biased region" description="Basic and acidic residues" evidence="7">
    <location>
        <begin position="440"/>
        <end position="454"/>
    </location>
</feature>
<name>A0A0G4MH80_VERLO</name>
<dbReference type="STRING" id="100787.A0A0G4MH80"/>
<dbReference type="PANTHER" id="PTHR14152:SF5">
    <property type="entry name" value="U4_U6.U5 TRI-SNRNP-ASSOCIATED PROTEIN 1"/>
    <property type="match status" value="1"/>
</dbReference>
<proteinExistence type="inferred from homology"/>
<evidence type="ECO:0000256" key="3">
    <source>
        <dbReference type="ARBA" id="ARBA00022664"/>
    </source>
</evidence>
<dbReference type="Pfam" id="PF19252">
    <property type="entry name" value="HIND"/>
    <property type="match status" value="1"/>
</dbReference>
<evidence type="ECO:0000256" key="4">
    <source>
        <dbReference type="ARBA" id="ARBA00023187"/>
    </source>
</evidence>
<sequence>MDAATIEETNRMRESLGLKPLPVPGAAPPSPKERRAGSESDGEEEEEASTIDTRQAQAYDNYRQIREAEEAKRKREARVAAAKKERDNAQRLATLEGKGLGEEDDAGDLDAKAWLKAQKKRQKTIAKTRKFEEEQAAAEAAAAAALEYTSKDLAGVKVAHELDSFLDGDDQILTLKDTTIDQNEEEGDELENLDLRAQEKLKENLDLKKKRPAYDVHNLDDSEERGLLSQYDEEIFGKKSKKFTLDSSGAIAELADILDGPSKKKKDVQNIDLDATEDAPKSDYLDISEIKVRKPKKKKSKSTRQKPVDEDDIIPEVPAAVEDEQMDIDSGAPVLPRKRKVVDDSFVDDEDLQASLAIQRRTALKKRKRTRPEDIARELKEQTEQPEEEEQGGVVIDEISEFVSGLKKPEEDEDRKARKSKQVAEQSVTAMHDESDDDGDLHMGEASHVDASDAKIEDPIDYAGIDEERTIGAGMGSALTLLRERGLVQDAHGAELNEEFRRKSEFLAARRRLESEQDERTRDQREKDRKSGRWDRMSIRDREEYARQQNTYRPISHVMAKLFFGGEDVMLDVYAKVDVQIKTALGKVILRDVPAEGSVPVKHLPGDTLGSLSPQVGEIKILGTSSSSVDIEAMVNMTNPTAYAAYIPYVNIHIAKNGSVLGSATAENLNLTRGNNTNIRVTARWDANVAGGKGKKIGAELLSQYLSGYNVTLDVQTHRDSIPAVPLIGEALSHLNISIPAPKLDLPSEDGEEGHFIRDAVFHVISSTATFTLVSPLHYNTLYIDAVNATAYYNHTEPVGRIDYDLPFAVTPGATKTPKLPVQWSVGSIGYDAVKKALGGVLKLDAKANVTVRIGNWRETVCKTTMEMARKTESRPQHETSRMHRTLSAGAAALQEQAGYVNLRVQAFEAARVKLIDTSRQKLIPESPTLVDQLIVQVDEALAGWMGFASARYDDHNASIPTRKTNRAGQEGEGESGKCRRK</sequence>
<feature type="region of interest" description="Disordered" evidence="7">
    <location>
        <begin position="361"/>
        <end position="454"/>
    </location>
</feature>
<organism evidence="10 11">
    <name type="scientific">Verticillium longisporum</name>
    <name type="common">Verticillium dahliae var. longisporum</name>
    <dbReference type="NCBI Taxonomy" id="100787"/>
    <lineage>
        <taxon>Eukaryota</taxon>
        <taxon>Fungi</taxon>
        <taxon>Dikarya</taxon>
        <taxon>Ascomycota</taxon>
        <taxon>Pezizomycotina</taxon>
        <taxon>Sordariomycetes</taxon>
        <taxon>Hypocreomycetidae</taxon>
        <taxon>Glomerellales</taxon>
        <taxon>Plectosphaerellaceae</taxon>
        <taxon>Verticillium</taxon>
    </lineage>
</organism>
<evidence type="ECO:0000259" key="9">
    <source>
        <dbReference type="Pfam" id="PF26153"/>
    </source>
</evidence>
<gene>
    <name evidence="10" type="ORF">BN1708_001002</name>
</gene>
<dbReference type="Pfam" id="PF26153">
    <property type="entry name" value="LEA-2L_5"/>
    <property type="match status" value="1"/>
</dbReference>
<dbReference type="InterPro" id="IPR059065">
    <property type="entry name" value="Ig_Tag1-like_4th"/>
</dbReference>
<dbReference type="GO" id="GO:0046540">
    <property type="term" value="C:U4/U6 x U5 tri-snRNP complex"/>
    <property type="evidence" value="ECO:0007669"/>
    <property type="project" value="InterPro"/>
</dbReference>
<dbReference type="EMBL" id="CVQH01022527">
    <property type="protein sequence ID" value="CRK33305.1"/>
    <property type="molecule type" value="Genomic_DNA"/>
</dbReference>
<feature type="compositionally biased region" description="Basic and acidic residues" evidence="7">
    <location>
        <begin position="371"/>
        <end position="383"/>
    </location>
</feature>
<feature type="compositionally biased region" description="Basic residues" evidence="7">
    <location>
        <begin position="293"/>
        <end position="304"/>
    </location>
</feature>
<dbReference type="GO" id="GO:0000481">
    <property type="term" value="P:maturation of 5S rRNA"/>
    <property type="evidence" value="ECO:0007669"/>
    <property type="project" value="TreeGrafter"/>
</dbReference>
<feature type="compositionally biased region" description="Basic and acidic residues" evidence="7">
    <location>
        <begin position="63"/>
        <end position="73"/>
    </location>
</feature>
<keyword evidence="5" id="KW-0539">Nucleus</keyword>
<feature type="compositionally biased region" description="Basic and acidic residues" evidence="7">
    <location>
        <begin position="407"/>
        <end position="416"/>
    </location>
</feature>